<dbReference type="CDD" id="cd16325">
    <property type="entry name" value="LolA"/>
    <property type="match status" value="1"/>
</dbReference>
<keyword evidence="3" id="KW-0449">Lipoprotein</keyword>
<evidence type="ECO:0000313" key="4">
    <source>
        <dbReference type="Proteomes" id="UP001176429"/>
    </source>
</evidence>
<dbReference type="InterPro" id="IPR004564">
    <property type="entry name" value="OM_lipoprot_carrier_LolA-like"/>
</dbReference>
<evidence type="ECO:0000313" key="3">
    <source>
        <dbReference type="EMBL" id="MDO7875810.1"/>
    </source>
</evidence>
<protein>
    <submittedName>
        <fullName evidence="3">Outer membrane lipoprotein carrier protein LolA</fullName>
    </submittedName>
</protein>
<proteinExistence type="predicted"/>
<dbReference type="SUPFAM" id="SSF89392">
    <property type="entry name" value="Prokaryotic lipoproteins and lipoprotein localization factors"/>
    <property type="match status" value="1"/>
</dbReference>
<feature type="chain" id="PRO_5046627707" evidence="2">
    <location>
        <begin position="20"/>
        <end position="211"/>
    </location>
</feature>
<dbReference type="Pfam" id="PF03548">
    <property type="entry name" value="LolA"/>
    <property type="match status" value="1"/>
</dbReference>
<keyword evidence="1 2" id="KW-0732">Signal</keyword>
<gene>
    <name evidence="3" type="ORF">Q5H93_13790</name>
</gene>
<dbReference type="PANTHER" id="PTHR35869:SF1">
    <property type="entry name" value="OUTER-MEMBRANE LIPOPROTEIN CARRIER PROTEIN"/>
    <property type="match status" value="1"/>
</dbReference>
<dbReference type="InterPro" id="IPR029046">
    <property type="entry name" value="LolA/LolB/LppX"/>
</dbReference>
<dbReference type="RefSeq" id="WP_305007135.1">
    <property type="nucleotide sequence ID" value="NZ_JAUQSY010000008.1"/>
</dbReference>
<dbReference type="PANTHER" id="PTHR35869">
    <property type="entry name" value="OUTER-MEMBRANE LIPOPROTEIN CARRIER PROTEIN"/>
    <property type="match status" value="1"/>
</dbReference>
<comment type="caution">
    <text evidence="3">The sequence shown here is derived from an EMBL/GenBank/DDBJ whole genome shotgun (WGS) entry which is preliminary data.</text>
</comment>
<evidence type="ECO:0000256" key="2">
    <source>
        <dbReference type="SAM" id="SignalP"/>
    </source>
</evidence>
<accession>A0ABT9BC14</accession>
<dbReference type="Gene3D" id="2.50.20.10">
    <property type="entry name" value="Lipoprotein localisation LolA/LolB/LppX"/>
    <property type="match status" value="1"/>
</dbReference>
<name>A0ABT9BC14_9BACT</name>
<organism evidence="3 4">
    <name type="scientific">Hymenobacter aranciens</name>
    <dbReference type="NCBI Taxonomy" id="3063996"/>
    <lineage>
        <taxon>Bacteria</taxon>
        <taxon>Pseudomonadati</taxon>
        <taxon>Bacteroidota</taxon>
        <taxon>Cytophagia</taxon>
        <taxon>Cytophagales</taxon>
        <taxon>Hymenobacteraceae</taxon>
        <taxon>Hymenobacter</taxon>
    </lineage>
</organism>
<feature type="signal peptide" evidence="2">
    <location>
        <begin position="1"/>
        <end position="19"/>
    </location>
</feature>
<sequence>MFKPFLIATAMFFTFATYAQPQGYKAVTDKAAFEKSYAAAAEKTTSIRSDFKQEKNLSMLSEKINSSGVFLFKAPNRVRMEYTSPYKYLMVINNDKILIQDRQKKKVYSAGDNKAFKSLNSVIMECVQGRILSNKSFKPVLYENKTTYCLDLTPQSKELKQLFSSIRLVIAKNNFSIDEIEMRESSGDNTVITFTNKRINAPVQDAEVQVN</sequence>
<dbReference type="EMBL" id="JAUQSY010000008">
    <property type="protein sequence ID" value="MDO7875810.1"/>
    <property type="molecule type" value="Genomic_DNA"/>
</dbReference>
<evidence type="ECO:0000256" key="1">
    <source>
        <dbReference type="ARBA" id="ARBA00022729"/>
    </source>
</evidence>
<dbReference type="Proteomes" id="UP001176429">
    <property type="component" value="Unassembled WGS sequence"/>
</dbReference>
<keyword evidence="4" id="KW-1185">Reference proteome</keyword>
<reference evidence="3" key="1">
    <citation type="submission" date="2023-07" db="EMBL/GenBank/DDBJ databases">
        <authorList>
            <person name="Kim M.K."/>
        </authorList>
    </citation>
    <scope>NUCLEOTIDE SEQUENCE</scope>
    <source>
        <strain evidence="3">ASUV-10-1</strain>
    </source>
</reference>